<dbReference type="Pfam" id="PF02894">
    <property type="entry name" value="GFO_IDH_MocA_C"/>
    <property type="match status" value="1"/>
</dbReference>
<name>A0ABS8DAH9_9NEIS</name>
<dbReference type="NCBIfam" id="NF008607">
    <property type="entry name" value="PRK11579.1"/>
    <property type="match status" value="1"/>
</dbReference>
<evidence type="ECO:0000256" key="1">
    <source>
        <dbReference type="ARBA" id="ARBA00010928"/>
    </source>
</evidence>
<keyword evidence="6" id="KW-1185">Reference proteome</keyword>
<evidence type="ECO:0000313" key="5">
    <source>
        <dbReference type="EMBL" id="MCB6185215.1"/>
    </source>
</evidence>
<protein>
    <submittedName>
        <fullName evidence="5">Oxidoreductase</fullName>
    </submittedName>
</protein>
<dbReference type="InterPro" id="IPR036291">
    <property type="entry name" value="NAD(P)-bd_dom_sf"/>
</dbReference>
<gene>
    <name evidence="5" type="ORF">LIN78_16840</name>
</gene>
<dbReference type="SUPFAM" id="SSF55347">
    <property type="entry name" value="Glyceraldehyde-3-phosphate dehydrogenase-like, C-terminal domain"/>
    <property type="match status" value="1"/>
</dbReference>
<dbReference type="InterPro" id="IPR004104">
    <property type="entry name" value="Gfo/Idh/MocA-like_OxRdtase_C"/>
</dbReference>
<comment type="caution">
    <text evidence="5">The sequence shown here is derived from an EMBL/GenBank/DDBJ whole genome shotgun (WGS) entry which is preliminary data.</text>
</comment>
<keyword evidence="2" id="KW-0560">Oxidoreductase</keyword>
<evidence type="ECO:0000256" key="2">
    <source>
        <dbReference type="ARBA" id="ARBA00023002"/>
    </source>
</evidence>
<feature type="domain" description="Gfo/Idh/MocA-like oxidoreductase N-terminal" evidence="3">
    <location>
        <begin position="8"/>
        <end position="125"/>
    </location>
</feature>
<dbReference type="InterPro" id="IPR051317">
    <property type="entry name" value="Gfo/Idh/MocA_oxidoreduct"/>
</dbReference>
<reference evidence="5" key="1">
    <citation type="submission" date="2021-10" db="EMBL/GenBank/DDBJ databases">
        <title>The complete genome sequence of Leeia sp. TBRC 13508.</title>
        <authorList>
            <person name="Charoenyingcharoen P."/>
            <person name="Yukphan P."/>
        </authorList>
    </citation>
    <scope>NUCLEOTIDE SEQUENCE</scope>
    <source>
        <strain evidence="5">TBRC 13508</strain>
    </source>
</reference>
<dbReference type="InterPro" id="IPR000683">
    <property type="entry name" value="Gfo/Idh/MocA-like_OxRdtase_N"/>
</dbReference>
<organism evidence="5 6">
    <name type="scientific">Leeia speluncae</name>
    <dbReference type="NCBI Taxonomy" id="2884804"/>
    <lineage>
        <taxon>Bacteria</taxon>
        <taxon>Pseudomonadati</taxon>
        <taxon>Pseudomonadota</taxon>
        <taxon>Betaproteobacteria</taxon>
        <taxon>Neisseriales</taxon>
        <taxon>Leeiaceae</taxon>
        <taxon>Leeia</taxon>
    </lineage>
</organism>
<dbReference type="PANTHER" id="PTHR43708:SF5">
    <property type="entry name" value="CONSERVED EXPRESSED OXIDOREDUCTASE (EUROFUNG)-RELATED"/>
    <property type="match status" value="1"/>
</dbReference>
<dbReference type="Gene3D" id="3.30.360.10">
    <property type="entry name" value="Dihydrodipicolinate Reductase, domain 2"/>
    <property type="match status" value="1"/>
</dbReference>
<accession>A0ABS8DAH9</accession>
<sequence length="353" mass="38863">MPQQVKTLRVGLVGYGFASKVFHAPLIVSTEGLQLTTVSSSDASKVLADYPNVNVVATPSELMALTEIDLVVIPTPNETHHPLVKQALLAGKHVVVDKPFTVTLEEADELIALAKEKGLLLSVFHNRRWDGDFLTVAAMLKRGLVGRLTHFESHFDRFRPLVRDRWREKNAPGAGLWYDLGPHLVDQTIQLFGMPIGIYVDAMQARDNAQATDYCHAILRYADKRVSLHASALVGQEPPRFQLHGTKGSFQCFGLDPQEDDLKAGQTPGNRCDWGRASSTGKLTTYPDGETAQETVCPLIDGNYPAYYAGIRDAICEGKPNPVTAESARQTMQMLMLGLESMEKRAEVLVPTL</sequence>
<proteinExistence type="inferred from homology"/>
<evidence type="ECO:0000313" key="6">
    <source>
        <dbReference type="Proteomes" id="UP001165395"/>
    </source>
</evidence>
<dbReference type="PANTHER" id="PTHR43708">
    <property type="entry name" value="CONSERVED EXPRESSED OXIDOREDUCTASE (EUROFUNG)"/>
    <property type="match status" value="1"/>
</dbReference>
<dbReference type="EMBL" id="JAJBZT010000013">
    <property type="protein sequence ID" value="MCB6185215.1"/>
    <property type="molecule type" value="Genomic_DNA"/>
</dbReference>
<dbReference type="Proteomes" id="UP001165395">
    <property type="component" value="Unassembled WGS sequence"/>
</dbReference>
<evidence type="ECO:0000259" key="4">
    <source>
        <dbReference type="Pfam" id="PF02894"/>
    </source>
</evidence>
<comment type="similarity">
    <text evidence="1">Belongs to the Gfo/Idh/MocA family.</text>
</comment>
<evidence type="ECO:0000259" key="3">
    <source>
        <dbReference type="Pfam" id="PF01408"/>
    </source>
</evidence>
<feature type="domain" description="Gfo/Idh/MocA-like oxidoreductase C-terminal" evidence="4">
    <location>
        <begin position="139"/>
        <end position="348"/>
    </location>
</feature>
<dbReference type="Pfam" id="PF01408">
    <property type="entry name" value="GFO_IDH_MocA"/>
    <property type="match status" value="1"/>
</dbReference>
<dbReference type="SUPFAM" id="SSF51735">
    <property type="entry name" value="NAD(P)-binding Rossmann-fold domains"/>
    <property type="match status" value="1"/>
</dbReference>
<dbReference type="RefSeq" id="WP_227182046.1">
    <property type="nucleotide sequence ID" value="NZ_JAJBZT010000013.1"/>
</dbReference>
<dbReference type="Gene3D" id="3.40.50.720">
    <property type="entry name" value="NAD(P)-binding Rossmann-like Domain"/>
    <property type="match status" value="1"/>
</dbReference>